<accession>A0AAD5LUB2</accession>
<feature type="region of interest" description="Disordered" evidence="1">
    <location>
        <begin position="75"/>
        <end position="110"/>
    </location>
</feature>
<evidence type="ECO:0000313" key="3">
    <source>
        <dbReference type="Proteomes" id="UP001196413"/>
    </source>
</evidence>
<name>A0AAD5LUB2_PARTN</name>
<organism evidence="2 3">
    <name type="scientific">Parelaphostrongylus tenuis</name>
    <name type="common">Meningeal worm</name>
    <dbReference type="NCBI Taxonomy" id="148309"/>
    <lineage>
        <taxon>Eukaryota</taxon>
        <taxon>Metazoa</taxon>
        <taxon>Ecdysozoa</taxon>
        <taxon>Nematoda</taxon>
        <taxon>Chromadorea</taxon>
        <taxon>Rhabditida</taxon>
        <taxon>Rhabditina</taxon>
        <taxon>Rhabditomorpha</taxon>
        <taxon>Strongyloidea</taxon>
        <taxon>Metastrongylidae</taxon>
        <taxon>Parelaphostrongylus</taxon>
    </lineage>
</organism>
<evidence type="ECO:0000256" key="1">
    <source>
        <dbReference type="SAM" id="MobiDB-lite"/>
    </source>
</evidence>
<keyword evidence="3" id="KW-1185">Reference proteome</keyword>
<reference evidence="2" key="1">
    <citation type="submission" date="2021-06" db="EMBL/GenBank/DDBJ databases">
        <title>Parelaphostrongylus tenuis whole genome reference sequence.</title>
        <authorList>
            <person name="Garwood T.J."/>
            <person name="Larsen P.A."/>
            <person name="Fountain-Jones N.M."/>
            <person name="Garbe J.R."/>
            <person name="Macchietto M.G."/>
            <person name="Kania S.A."/>
            <person name="Gerhold R.W."/>
            <person name="Richards J.E."/>
            <person name="Wolf T.M."/>
        </authorList>
    </citation>
    <scope>NUCLEOTIDE SEQUENCE</scope>
    <source>
        <strain evidence="2">MNPRO001-30</strain>
        <tissue evidence="2">Meninges</tissue>
    </source>
</reference>
<sequence>MLELFWENIHLIPKHEWRVGLTCQRSGAQDQWCFLRTVQTILVLQNVLSCFGFYKLLPSGLFRNRIIALTSHFEGEESLEDQPRTGRPKEADRQNVLEATEEDPSLTTRSFISSTARNRNSIARGIDLLQEK</sequence>
<gene>
    <name evidence="2" type="ORF">KIN20_001599</name>
</gene>
<evidence type="ECO:0000313" key="2">
    <source>
        <dbReference type="EMBL" id="KAJ1346710.1"/>
    </source>
</evidence>
<dbReference type="EMBL" id="JAHQIW010000211">
    <property type="protein sequence ID" value="KAJ1346710.1"/>
    <property type="molecule type" value="Genomic_DNA"/>
</dbReference>
<proteinExistence type="predicted"/>
<comment type="caution">
    <text evidence="2">The sequence shown here is derived from an EMBL/GenBank/DDBJ whole genome shotgun (WGS) entry which is preliminary data.</text>
</comment>
<dbReference type="AlphaFoldDB" id="A0AAD5LUB2"/>
<feature type="compositionally biased region" description="Basic and acidic residues" evidence="1">
    <location>
        <begin position="81"/>
        <end position="95"/>
    </location>
</feature>
<dbReference type="Proteomes" id="UP001196413">
    <property type="component" value="Unassembled WGS sequence"/>
</dbReference>
<protein>
    <submittedName>
        <fullName evidence="2">Uncharacterized protein</fullName>
    </submittedName>
</protein>